<dbReference type="SUPFAM" id="SSF111352">
    <property type="entry name" value="Ammonium transporter"/>
    <property type="match status" value="1"/>
</dbReference>
<proteinExistence type="inferred from homology"/>
<name>A0A9W3BNE1_BIOGL</name>
<gene>
    <name evidence="11 12" type="primary">LOC106070894</name>
</gene>
<dbReference type="Gene3D" id="1.10.3430.10">
    <property type="entry name" value="Ammonium transporter AmtB like domains"/>
    <property type="match status" value="1"/>
</dbReference>
<feature type="domain" description="Ammonium transporter AmtB-like" evidence="9">
    <location>
        <begin position="49"/>
        <end position="454"/>
    </location>
</feature>
<dbReference type="RefSeq" id="XP_055900925.1">
    <property type="nucleotide sequence ID" value="XM_056044950.1"/>
</dbReference>
<dbReference type="PANTHER" id="PTHR11730:SF6">
    <property type="entry name" value="AMMONIUM TRANSPORTER"/>
    <property type="match status" value="1"/>
</dbReference>
<evidence type="ECO:0000313" key="10">
    <source>
        <dbReference type="Proteomes" id="UP001165740"/>
    </source>
</evidence>
<evidence type="ECO:0000256" key="6">
    <source>
        <dbReference type="ARBA" id="ARBA00023136"/>
    </source>
</evidence>
<sequence length="574" mass="63150">MSLGNDSFNRSLLHFVEADDSTSSSLYNASFCPDCETSAPSHFLDQMYLLTFGIMIVFMDLGFGLVEAGSVRSKNTTHILIKNILDTFTACIAYWLVGYALAFGQGNEFIGWHNWAMNDFNDDKIAFFFYQAMFASTATTIVAGAVSERCEFIAYLIYSFFLTAFIYPVVTHWGWTTQGWLYLGYDFDINGLMETIRYEDYGGSGLVHLVGGTSAFIATCFLGPRLGRFHKETGTVINIRGHSVALATFGIFVLLFGFMAFNAASQLHITQPGDATVISLAVFNTLISASFGGITSLITHRIGLFGDTWNILAVINGAFVGMVSICGGCNAMRPWSAAIVGFLASFIMKGLERALMKLQIDDPLNAVGIHFGGGVWGTLSIAIFKYDGGILMSWDKRSFASLAWQLVAVSAIILWTASCGLLLFGTLKLVGIFRVSEEIEKKGLDIARHKQPAYPLEAYGHGHLEDIKRVKSDGKLATIKIGFDNRGFLSDDGHYETPEVKHIGMHRSVSINGITDLNHHNKSILGKTALTRLNKFRQLFHLTPKCDSSEGNLGPNPNDELFKVRIEGVDITKM</sequence>
<dbReference type="RefSeq" id="XP_055900923.1">
    <property type="nucleotide sequence ID" value="XM_056044948.1"/>
</dbReference>
<feature type="transmembrane region" description="Helical" evidence="8">
    <location>
        <begin position="125"/>
        <end position="146"/>
    </location>
</feature>
<evidence type="ECO:0000256" key="1">
    <source>
        <dbReference type="ARBA" id="ARBA00004141"/>
    </source>
</evidence>
<reference evidence="11 12" key="1">
    <citation type="submission" date="2025-04" db="UniProtKB">
        <authorList>
            <consortium name="RefSeq"/>
        </authorList>
    </citation>
    <scope>IDENTIFICATION</scope>
</reference>
<feature type="transmembrane region" description="Helical" evidence="8">
    <location>
        <begin position="201"/>
        <end position="223"/>
    </location>
</feature>
<evidence type="ECO:0000256" key="5">
    <source>
        <dbReference type="ARBA" id="ARBA00022989"/>
    </source>
</evidence>
<feature type="transmembrane region" description="Helical" evidence="8">
    <location>
        <begin position="47"/>
        <end position="66"/>
    </location>
</feature>
<dbReference type="InterPro" id="IPR001905">
    <property type="entry name" value="Ammonium_transpt"/>
</dbReference>
<dbReference type="NCBIfam" id="TIGR00836">
    <property type="entry name" value="amt"/>
    <property type="match status" value="1"/>
</dbReference>
<feature type="transmembrane region" description="Helical" evidence="8">
    <location>
        <begin position="153"/>
        <end position="175"/>
    </location>
</feature>
<comment type="similarity">
    <text evidence="2 8">Belongs to the ammonia transporter channel (TC 1.A.11.2) family.</text>
</comment>
<evidence type="ECO:0000256" key="4">
    <source>
        <dbReference type="ARBA" id="ARBA00022692"/>
    </source>
</evidence>
<evidence type="ECO:0000259" key="9">
    <source>
        <dbReference type="Pfam" id="PF00909"/>
    </source>
</evidence>
<protein>
    <recommendedName>
        <fullName evidence="8">Ammonium transporter</fullName>
    </recommendedName>
</protein>
<dbReference type="Pfam" id="PF00909">
    <property type="entry name" value="Ammonium_transp"/>
    <property type="match status" value="1"/>
</dbReference>
<organism evidence="10 11">
    <name type="scientific">Biomphalaria glabrata</name>
    <name type="common">Bloodfluke planorb</name>
    <name type="synonym">Freshwater snail</name>
    <dbReference type="NCBI Taxonomy" id="6526"/>
    <lineage>
        <taxon>Eukaryota</taxon>
        <taxon>Metazoa</taxon>
        <taxon>Spiralia</taxon>
        <taxon>Lophotrochozoa</taxon>
        <taxon>Mollusca</taxon>
        <taxon>Gastropoda</taxon>
        <taxon>Heterobranchia</taxon>
        <taxon>Euthyneura</taxon>
        <taxon>Panpulmonata</taxon>
        <taxon>Hygrophila</taxon>
        <taxon>Lymnaeoidea</taxon>
        <taxon>Planorbidae</taxon>
        <taxon>Biomphalaria</taxon>
    </lineage>
</organism>
<feature type="transmembrane region" description="Helical" evidence="8">
    <location>
        <begin position="404"/>
        <end position="424"/>
    </location>
</feature>
<keyword evidence="6 8" id="KW-0472">Membrane</keyword>
<evidence type="ECO:0000256" key="3">
    <source>
        <dbReference type="ARBA" id="ARBA00022448"/>
    </source>
</evidence>
<keyword evidence="3 8" id="KW-0813">Transport</keyword>
<keyword evidence="4 8" id="KW-0812">Transmembrane</keyword>
<evidence type="ECO:0000256" key="2">
    <source>
        <dbReference type="ARBA" id="ARBA00005887"/>
    </source>
</evidence>
<dbReference type="GO" id="GO:0005886">
    <property type="term" value="C:plasma membrane"/>
    <property type="evidence" value="ECO:0007669"/>
    <property type="project" value="UniProtKB-SubCell"/>
</dbReference>
<dbReference type="GeneID" id="106070894"/>
<keyword evidence="7 8" id="KW-0924">Ammonia transport</keyword>
<keyword evidence="5 8" id="KW-1133">Transmembrane helix</keyword>
<feature type="transmembrane region" description="Helical" evidence="8">
    <location>
        <begin position="363"/>
        <end position="384"/>
    </location>
</feature>
<dbReference type="Proteomes" id="UP001165740">
    <property type="component" value="Chromosome 10"/>
</dbReference>
<feature type="transmembrane region" description="Helical" evidence="8">
    <location>
        <begin position="87"/>
        <end position="105"/>
    </location>
</feature>
<keyword evidence="10" id="KW-1185">Reference proteome</keyword>
<evidence type="ECO:0000313" key="11">
    <source>
        <dbReference type="RefSeq" id="XP_055900923.1"/>
    </source>
</evidence>
<dbReference type="FunFam" id="1.10.3430.10:FF:000010">
    <property type="entry name" value="Ammonium transporter"/>
    <property type="match status" value="1"/>
</dbReference>
<comment type="subcellular location">
    <subcellularLocation>
        <location evidence="8">Cell membrane</location>
        <topology evidence="8">Multi-pass membrane protein</topology>
    </subcellularLocation>
    <subcellularLocation>
        <location evidence="1">Membrane</location>
        <topology evidence="1">Multi-pass membrane protein</topology>
    </subcellularLocation>
</comment>
<dbReference type="InterPro" id="IPR024041">
    <property type="entry name" value="NH4_transpt_AmtB-like_dom"/>
</dbReference>
<accession>A0A9W3BNE1</accession>
<dbReference type="InterPro" id="IPR029020">
    <property type="entry name" value="Ammonium/urea_transptr"/>
</dbReference>
<evidence type="ECO:0000313" key="12">
    <source>
        <dbReference type="RefSeq" id="XP_055900925.1"/>
    </source>
</evidence>
<dbReference type="AlphaFoldDB" id="A0A9W3BNE1"/>
<dbReference type="GO" id="GO:0008519">
    <property type="term" value="F:ammonium channel activity"/>
    <property type="evidence" value="ECO:0007669"/>
    <property type="project" value="InterPro"/>
</dbReference>
<dbReference type="GO" id="GO:0097272">
    <property type="term" value="P:ammonium homeostasis"/>
    <property type="evidence" value="ECO:0007669"/>
    <property type="project" value="TreeGrafter"/>
</dbReference>
<feature type="transmembrane region" description="Helical" evidence="8">
    <location>
        <begin position="244"/>
        <end position="264"/>
    </location>
</feature>
<evidence type="ECO:0000256" key="8">
    <source>
        <dbReference type="RuleBase" id="RU362002"/>
    </source>
</evidence>
<dbReference type="PANTHER" id="PTHR11730">
    <property type="entry name" value="AMMONIUM TRANSPORTER"/>
    <property type="match status" value="1"/>
</dbReference>
<feature type="transmembrane region" description="Helical" evidence="8">
    <location>
        <begin position="334"/>
        <end position="351"/>
    </location>
</feature>
<dbReference type="OrthoDB" id="534912at2759"/>
<feature type="transmembrane region" description="Helical" evidence="8">
    <location>
        <begin position="276"/>
        <end position="297"/>
    </location>
</feature>
<feature type="transmembrane region" description="Helical" evidence="8">
    <location>
        <begin position="309"/>
        <end position="328"/>
    </location>
</feature>
<evidence type="ECO:0000256" key="7">
    <source>
        <dbReference type="ARBA" id="ARBA00023177"/>
    </source>
</evidence>